<protein>
    <recommendedName>
        <fullName evidence="1">pyridoxal kinase</fullName>
        <ecNumber evidence="1">2.7.1.35</ecNumber>
    </recommendedName>
</protein>
<dbReference type="PATRIC" id="fig|1423718.3.peg.1620"/>
<comment type="caution">
    <text evidence="7">The sequence shown here is derived from an EMBL/GenBank/DDBJ whole genome shotgun (WGS) entry which is preliminary data.</text>
</comment>
<sequence>MLDKVLISQDLSCYGQVSLGVALPLLGASGFAPTVLPTAVLSTHTGGFGANSYLDLADEMLNIIHHWQQLDLKFTAIYLGYLGKRALSVWLNHYQTLAIPSTITLIDPVMGDNGRLYRGFDDDYVKEMQTLIKTATIVTPNFTEAAFLLNQPQLATSPPTIELAEKLARTLAEKYSIPTVVITGIDLAADQIGLVCYEQRPDRSQSFVQPKLAGNFFGTGDLFASSLLTGVLAGLATPVACKLAMDFISQAIANTPKNHDRRLGINYASSLDFLLNTLNKRRRVDAD</sequence>
<evidence type="ECO:0000256" key="3">
    <source>
        <dbReference type="ARBA" id="ARBA00022741"/>
    </source>
</evidence>
<reference evidence="7 8" key="1">
    <citation type="journal article" date="2015" name="Genome Announc.">
        <title>Expanding the biotechnology potential of lactobacilli through comparative genomics of 213 strains and associated genera.</title>
        <authorList>
            <person name="Sun Z."/>
            <person name="Harris H.M."/>
            <person name="McCann A."/>
            <person name="Guo C."/>
            <person name="Argimon S."/>
            <person name="Zhang W."/>
            <person name="Yang X."/>
            <person name="Jeffery I.B."/>
            <person name="Cooney J.C."/>
            <person name="Kagawa T.F."/>
            <person name="Liu W."/>
            <person name="Song Y."/>
            <person name="Salvetti E."/>
            <person name="Wrobel A."/>
            <person name="Rasinkangas P."/>
            <person name="Parkhill J."/>
            <person name="Rea M.C."/>
            <person name="O'Sullivan O."/>
            <person name="Ritari J."/>
            <person name="Douillard F.P."/>
            <person name="Paul Ross R."/>
            <person name="Yang R."/>
            <person name="Briner A.E."/>
            <person name="Felis G.E."/>
            <person name="de Vos W.M."/>
            <person name="Barrangou R."/>
            <person name="Klaenhammer T.R."/>
            <person name="Caufield P.W."/>
            <person name="Cui Y."/>
            <person name="Zhang H."/>
            <person name="O'Toole P.W."/>
        </authorList>
    </citation>
    <scope>NUCLEOTIDE SEQUENCE [LARGE SCALE GENOMIC DNA]</scope>
    <source>
        <strain evidence="7 8">DSM 20509</strain>
    </source>
</reference>
<evidence type="ECO:0000313" key="8">
    <source>
        <dbReference type="Proteomes" id="UP000051008"/>
    </source>
</evidence>
<dbReference type="Gene3D" id="3.40.1190.20">
    <property type="match status" value="1"/>
</dbReference>
<dbReference type="GO" id="GO:0009443">
    <property type="term" value="P:pyridoxal 5'-phosphate salvage"/>
    <property type="evidence" value="ECO:0007669"/>
    <property type="project" value="InterPro"/>
</dbReference>
<keyword evidence="5" id="KW-0067">ATP-binding</keyword>
<proteinExistence type="predicted"/>
<dbReference type="RefSeq" id="WP_056976451.1">
    <property type="nucleotide sequence ID" value="NZ_AYYP01000020.1"/>
</dbReference>
<dbReference type="InterPro" id="IPR013749">
    <property type="entry name" value="PM/HMP-P_kinase-1"/>
</dbReference>
<dbReference type="InterPro" id="IPR004625">
    <property type="entry name" value="PyrdxlKinase"/>
</dbReference>
<keyword evidence="2" id="KW-0808">Transferase</keyword>
<dbReference type="GO" id="GO:0005524">
    <property type="term" value="F:ATP binding"/>
    <property type="evidence" value="ECO:0007669"/>
    <property type="project" value="UniProtKB-KW"/>
</dbReference>
<dbReference type="Proteomes" id="UP000051008">
    <property type="component" value="Unassembled WGS sequence"/>
</dbReference>
<evidence type="ECO:0000256" key="5">
    <source>
        <dbReference type="ARBA" id="ARBA00022840"/>
    </source>
</evidence>
<dbReference type="SUPFAM" id="SSF53613">
    <property type="entry name" value="Ribokinase-like"/>
    <property type="match status" value="1"/>
</dbReference>
<gene>
    <name evidence="7" type="ORF">FC14_GL001555</name>
</gene>
<dbReference type="EMBL" id="AYYP01000020">
    <property type="protein sequence ID" value="KRM65075.1"/>
    <property type="molecule type" value="Genomic_DNA"/>
</dbReference>
<keyword evidence="3" id="KW-0547">Nucleotide-binding</keyword>
<dbReference type="PANTHER" id="PTHR10534">
    <property type="entry name" value="PYRIDOXAL KINASE"/>
    <property type="match status" value="1"/>
</dbReference>
<feature type="domain" description="Pyridoxamine kinase/Phosphomethylpyrimidine kinase" evidence="6">
    <location>
        <begin position="51"/>
        <end position="257"/>
    </location>
</feature>
<dbReference type="GO" id="GO:0008478">
    <property type="term" value="F:pyridoxal kinase activity"/>
    <property type="evidence" value="ECO:0007669"/>
    <property type="project" value="UniProtKB-EC"/>
</dbReference>
<evidence type="ECO:0000313" key="7">
    <source>
        <dbReference type="EMBL" id="KRM65075.1"/>
    </source>
</evidence>
<organism evidence="7 8">
    <name type="scientific">Ligilactobacillus agilis DSM 20509</name>
    <dbReference type="NCBI Taxonomy" id="1423718"/>
    <lineage>
        <taxon>Bacteria</taxon>
        <taxon>Bacillati</taxon>
        <taxon>Bacillota</taxon>
        <taxon>Bacilli</taxon>
        <taxon>Lactobacillales</taxon>
        <taxon>Lactobacillaceae</taxon>
        <taxon>Ligilactobacillus</taxon>
    </lineage>
</organism>
<evidence type="ECO:0000256" key="1">
    <source>
        <dbReference type="ARBA" id="ARBA00012104"/>
    </source>
</evidence>
<dbReference type="InterPro" id="IPR029056">
    <property type="entry name" value="Ribokinase-like"/>
</dbReference>
<dbReference type="AlphaFoldDB" id="A0A0R2ANJ2"/>
<dbReference type="NCBIfam" id="NF005491">
    <property type="entry name" value="PRK07105.1"/>
    <property type="match status" value="1"/>
</dbReference>
<evidence type="ECO:0000256" key="2">
    <source>
        <dbReference type="ARBA" id="ARBA00022679"/>
    </source>
</evidence>
<name>A0A0R2ANJ2_9LACO</name>
<keyword evidence="8" id="KW-1185">Reference proteome</keyword>
<dbReference type="CDD" id="cd01173">
    <property type="entry name" value="pyridoxal_pyridoxamine_kinase"/>
    <property type="match status" value="1"/>
</dbReference>
<dbReference type="EC" id="2.7.1.35" evidence="1"/>
<dbReference type="GO" id="GO:0005829">
    <property type="term" value="C:cytosol"/>
    <property type="evidence" value="ECO:0007669"/>
    <property type="project" value="TreeGrafter"/>
</dbReference>
<evidence type="ECO:0000256" key="4">
    <source>
        <dbReference type="ARBA" id="ARBA00022777"/>
    </source>
</evidence>
<dbReference type="Pfam" id="PF08543">
    <property type="entry name" value="Phos_pyr_kin"/>
    <property type="match status" value="1"/>
</dbReference>
<dbReference type="OrthoDB" id="9800808at2"/>
<dbReference type="PANTHER" id="PTHR10534:SF2">
    <property type="entry name" value="PYRIDOXAL KINASE"/>
    <property type="match status" value="1"/>
</dbReference>
<accession>A0A0R2ANJ2</accession>
<evidence type="ECO:0000259" key="6">
    <source>
        <dbReference type="Pfam" id="PF08543"/>
    </source>
</evidence>
<keyword evidence="4 7" id="KW-0418">Kinase</keyword>